<evidence type="ECO:0000313" key="1">
    <source>
        <dbReference type="EnsemblPlants" id="OGLUM03G04380.3"/>
    </source>
</evidence>
<organism evidence="1">
    <name type="scientific">Oryza glumipatula</name>
    <dbReference type="NCBI Taxonomy" id="40148"/>
    <lineage>
        <taxon>Eukaryota</taxon>
        <taxon>Viridiplantae</taxon>
        <taxon>Streptophyta</taxon>
        <taxon>Embryophyta</taxon>
        <taxon>Tracheophyta</taxon>
        <taxon>Spermatophyta</taxon>
        <taxon>Magnoliopsida</taxon>
        <taxon>Liliopsida</taxon>
        <taxon>Poales</taxon>
        <taxon>Poaceae</taxon>
        <taxon>BOP clade</taxon>
        <taxon>Oryzoideae</taxon>
        <taxon>Oryzeae</taxon>
        <taxon>Oryzinae</taxon>
        <taxon>Oryza</taxon>
    </lineage>
</organism>
<evidence type="ECO:0000313" key="2">
    <source>
        <dbReference type="Proteomes" id="UP000026961"/>
    </source>
</evidence>
<reference evidence="1" key="1">
    <citation type="submission" date="2015-04" db="UniProtKB">
        <authorList>
            <consortium name="EnsemblPlants"/>
        </authorList>
    </citation>
    <scope>IDENTIFICATION</scope>
</reference>
<sequence length="179" mass="19996">MQKGVHSSSDYIHSLRRTRAQNLAAAEEATTSPPHWNRTLLEPLERDLPLSLSLVLLAQLSSAQLRASSSKKLKASSSITFVLLPLLQKPARTLVLPASFLQRESRFCSHSQSSSSSFSLCVCLSSSSFHQITIFVYRETNSGRPHCLLPLLGPYLPSNCPFRCNQQFVWLHECSPEKQ</sequence>
<dbReference type="Proteomes" id="UP000026961">
    <property type="component" value="Chromosome 3"/>
</dbReference>
<dbReference type="Gramene" id="OGLUM03G04380.3">
    <property type="protein sequence ID" value="OGLUM03G04380.3"/>
    <property type="gene ID" value="OGLUM03G04380"/>
</dbReference>
<accession>A0A0D9Z2D3</accession>
<dbReference type="HOGENOM" id="CLU_1505719_0_0_1"/>
<proteinExistence type="predicted"/>
<reference evidence="1" key="2">
    <citation type="submission" date="2018-05" db="EMBL/GenBank/DDBJ databases">
        <title>OgluRS3 (Oryza glumaepatula Reference Sequence Version 3).</title>
        <authorList>
            <person name="Zhang J."/>
            <person name="Kudrna D."/>
            <person name="Lee S."/>
            <person name="Talag J."/>
            <person name="Welchert J."/>
            <person name="Wing R.A."/>
        </authorList>
    </citation>
    <scope>NUCLEOTIDE SEQUENCE [LARGE SCALE GENOMIC DNA]</scope>
</reference>
<keyword evidence="2" id="KW-1185">Reference proteome</keyword>
<name>A0A0D9Z2D3_9ORYZ</name>
<protein>
    <submittedName>
        <fullName evidence="1">Uncharacterized protein</fullName>
    </submittedName>
</protein>
<dbReference type="AlphaFoldDB" id="A0A0D9Z2D3"/>
<dbReference type="EnsemblPlants" id="OGLUM03G04380.3">
    <property type="protein sequence ID" value="OGLUM03G04380.3"/>
    <property type="gene ID" value="OGLUM03G04380"/>
</dbReference>